<dbReference type="RefSeq" id="WP_346137354.1">
    <property type="nucleotide sequence ID" value="NZ_BAABBE010000091.1"/>
</dbReference>
<dbReference type="EMBL" id="BAABBE010000091">
    <property type="protein sequence ID" value="GAA3690200.1"/>
    <property type="molecule type" value="Genomic_DNA"/>
</dbReference>
<reference evidence="3" key="1">
    <citation type="journal article" date="2019" name="Int. J. Syst. Evol. Microbiol.">
        <title>The Global Catalogue of Microorganisms (GCM) 10K type strain sequencing project: providing services to taxonomists for standard genome sequencing and annotation.</title>
        <authorList>
            <consortium name="The Broad Institute Genomics Platform"/>
            <consortium name="The Broad Institute Genome Sequencing Center for Infectious Disease"/>
            <person name="Wu L."/>
            <person name="Ma J."/>
        </authorList>
    </citation>
    <scope>NUCLEOTIDE SEQUENCE [LARGE SCALE GENOMIC DNA]</scope>
    <source>
        <strain evidence="3">JCM 17494</strain>
    </source>
</reference>
<accession>A0ABP7CKC5</accession>
<gene>
    <name evidence="2" type="ORF">GCM10022267_90980</name>
</gene>
<evidence type="ECO:0000256" key="1">
    <source>
        <dbReference type="SAM" id="MobiDB-lite"/>
    </source>
</evidence>
<dbReference type="Proteomes" id="UP001500711">
    <property type="component" value="Unassembled WGS sequence"/>
</dbReference>
<evidence type="ECO:0000313" key="2">
    <source>
        <dbReference type="EMBL" id="GAA3690200.1"/>
    </source>
</evidence>
<feature type="region of interest" description="Disordered" evidence="1">
    <location>
        <begin position="1"/>
        <end position="44"/>
    </location>
</feature>
<name>A0ABP7CKC5_9PSEU</name>
<evidence type="ECO:0000313" key="3">
    <source>
        <dbReference type="Proteomes" id="UP001500711"/>
    </source>
</evidence>
<comment type="caution">
    <text evidence="2">The sequence shown here is derived from an EMBL/GenBank/DDBJ whole genome shotgun (WGS) entry which is preliminary data.</text>
</comment>
<proteinExistence type="predicted"/>
<sequence length="115" mass="12484">MSRRWQGVGRDNKITLTRRGRPAGELGEHWEWGSSSSDSRRRDPNHRLPLAAVVAFATSWASPQIAHAETGDPTVGGGPLVGDTANAYPVVHPDVDCATVGLPQLTTEVLQVFWE</sequence>
<protein>
    <submittedName>
        <fullName evidence="2">Uncharacterized protein</fullName>
    </submittedName>
</protein>
<organism evidence="2 3">
    <name type="scientific">Lentzea roselyniae</name>
    <dbReference type="NCBI Taxonomy" id="531940"/>
    <lineage>
        <taxon>Bacteria</taxon>
        <taxon>Bacillati</taxon>
        <taxon>Actinomycetota</taxon>
        <taxon>Actinomycetes</taxon>
        <taxon>Pseudonocardiales</taxon>
        <taxon>Pseudonocardiaceae</taxon>
        <taxon>Lentzea</taxon>
    </lineage>
</organism>
<keyword evidence="3" id="KW-1185">Reference proteome</keyword>